<dbReference type="EMBL" id="DWWS01000047">
    <property type="protein sequence ID" value="HJC24731.1"/>
    <property type="molecule type" value="Genomic_DNA"/>
</dbReference>
<feature type="transmembrane region" description="Helical" evidence="11">
    <location>
        <begin position="309"/>
        <end position="324"/>
    </location>
</feature>
<feature type="transmembrane region" description="Helical" evidence="11">
    <location>
        <begin position="6"/>
        <end position="22"/>
    </location>
</feature>
<dbReference type="PIRSF" id="PIRSF016636">
    <property type="entry name" value="AlgI_DltB"/>
    <property type="match status" value="1"/>
</dbReference>
<dbReference type="Proteomes" id="UP000823891">
    <property type="component" value="Unassembled WGS sequence"/>
</dbReference>
<comment type="similarity">
    <text evidence="2 9">Belongs to the membrane-bound acyltransferase family.</text>
</comment>
<evidence type="ECO:0000313" key="13">
    <source>
        <dbReference type="Proteomes" id="UP000823891"/>
    </source>
</evidence>
<dbReference type="Pfam" id="PF03062">
    <property type="entry name" value="MBOAT"/>
    <property type="match status" value="1"/>
</dbReference>
<accession>A0A9D2NFU8</accession>
<evidence type="ECO:0000256" key="9">
    <source>
        <dbReference type="PIRNR" id="PIRNR016636"/>
    </source>
</evidence>
<dbReference type="PANTHER" id="PTHR13285:SF23">
    <property type="entry name" value="TEICHOIC ACID D-ALANYLTRANSFERASE"/>
    <property type="match status" value="1"/>
</dbReference>
<gene>
    <name evidence="12" type="ORF">H9761_13670</name>
</gene>
<evidence type="ECO:0000256" key="1">
    <source>
        <dbReference type="ARBA" id="ARBA00004651"/>
    </source>
</evidence>
<dbReference type="PANTHER" id="PTHR13285">
    <property type="entry name" value="ACYLTRANSFERASE"/>
    <property type="match status" value="1"/>
</dbReference>
<keyword evidence="4 9" id="KW-0808">Transferase</keyword>
<dbReference type="AlphaFoldDB" id="A0A9D2NFU8"/>
<evidence type="ECO:0000256" key="6">
    <source>
        <dbReference type="ARBA" id="ARBA00022989"/>
    </source>
</evidence>
<dbReference type="PIRSF" id="PIRSF500217">
    <property type="entry name" value="AlgI"/>
    <property type="match status" value="1"/>
</dbReference>
<reference evidence="12" key="1">
    <citation type="journal article" date="2021" name="PeerJ">
        <title>Extensive microbial diversity within the chicken gut microbiome revealed by metagenomics and culture.</title>
        <authorList>
            <person name="Gilroy R."/>
            <person name="Ravi A."/>
            <person name="Getino M."/>
            <person name="Pursley I."/>
            <person name="Horton D.L."/>
            <person name="Alikhan N.F."/>
            <person name="Baker D."/>
            <person name="Gharbi K."/>
            <person name="Hall N."/>
            <person name="Watson M."/>
            <person name="Adriaenssens E.M."/>
            <person name="Foster-Nyarko E."/>
            <person name="Jarju S."/>
            <person name="Secka A."/>
            <person name="Antonio M."/>
            <person name="Oren A."/>
            <person name="Chaudhuri R.R."/>
            <person name="La Ragione R."/>
            <person name="Hildebrand F."/>
            <person name="Pallen M.J."/>
        </authorList>
    </citation>
    <scope>NUCLEOTIDE SEQUENCE</scope>
    <source>
        <strain evidence="12">USAMLcec2-132</strain>
    </source>
</reference>
<feature type="region of interest" description="Disordered" evidence="10">
    <location>
        <begin position="350"/>
        <end position="380"/>
    </location>
</feature>
<comment type="caution">
    <text evidence="12">The sequence shown here is derived from an EMBL/GenBank/DDBJ whole genome shotgun (WGS) entry which is preliminary data.</text>
</comment>
<dbReference type="InterPro" id="IPR028362">
    <property type="entry name" value="AlgI"/>
</dbReference>
<sequence length="520" mass="57643">MLFNSYFFIFIFLPLCLAGWYLLNRLKRFRTAQGYLIGMSLWFYAWYNVSFLWVILGSCLFNFGISLLLSRRVTPQMRRLLLITGCAVNIGALGVFKYYNFFVENINVAFGADFQARNILLPLGISFFTFQQLSFLIDRCRGDAPHYGLLDYLSFVTFFPSLISGPIVLHASTVPQFQDRERRRFSSEGFAKGLMQFSIGLGKKVLLADTLALAVNFGYENIASLDAPAALAAAVGYTLELYFDFSGYSDMAVGVGKMFGIELPENFNSPYRAVSVKDFWKRWHMTLSSFLQTYVYFPLGGSRRGRGRTFLNTMITFLVSGLWHGANWTFVFWGFLHGLGVAASGIGGRRGNGPGGEKTAQASGTGRGGEKTAQASGTGPALSQSARRFLCQAATFAYVCMAFVFFRADSLGDGFLLLSRIFSFRADGMLLQMAAAMEPPEVYLVTKALSLAAPSLVGAVQAAVMALIFAAGFFVLSRKNTVQLISQNRISLRFTLWLAFLFAWSVASLSGVSTFVYFNF</sequence>
<dbReference type="GO" id="GO:0016746">
    <property type="term" value="F:acyltransferase activity"/>
    <property type="evidence" value="ECO:0007669"/>
    <property type="project" value="UniProtKB-KW"/>
</dbReference>
<keyword evidence="7 9" id="KW-0472">Membrane</keyword>
<feature type="transmembrane region" description="Helical" evidence="11">
    <location>
        <begin position="51"/>
        <end position="69"/>
    </location>
</feature>
<dbReference type="InterPro" id="IPR024194">
    <property type="entry name" value="Ac/AlaTfrase_AlgI/DltB"/>
</dbReference>
<dbReference type="GO" id="GO:0042121">
    <property type="term" value="P:alginic acid biosynthetic process"/>
    <property type="evidence" value="ECO:0007669"/>
    <property type="project" value="InterPro"/>
</dbReference>
<feature type="transmembrane region" description="Helical" evidence="11">
    <location>
        <begin position="496"/>
        <end position="518"/>
    </location>
</feature>
<feature type="transmembrane region" description="Helical" evidence="11">
    <location>
        <begin position="81"/>
        <end position="99"/>
    </location>
</feature>
<evidence type="ECO:0000256" key="5">
    <source>
        <dbReference type="ARBA" id="ARBA00022692"/>
    </source>
</evidence>
<dbReference type="GO" id="GO:0005886">
    <property type="term" value="C:plasma membrane"/>
    <property type="evidence" value="ECO:0007669"/>
    <property type="project" value="UniProtKB-SubCell"/>
</dbReference>
<keyword evidence="3 9" id="KW-1003">Cell membrane</keyword>
<name>A0A9D2NFU8_9FIRM</name>
<evidence type="ECO:0000313" key="12">
    <source>
        <dbReference type="EMBL" id="HJC24731.1"/>
    </source>
</evidence>
<keyword evidence="5 11" id="KW-0812">Transmembrane</keyword>
<dbReference type="InterPro" id="IPR051085">
    <property type="entry name" value="MB_O-acyltransferase"/>
</dbReference>
<keyword evidence="8 9" id="KW-0012">Acyltransferase</keyword>
<evidence type="ECO:0000256" key="4">
    <source>
        <dbReference type="ARBA" id="ARBA00022679"/>
    </source>
</evidence>
<evidence type="ECO:0000256" key="3">
    <source>
        <dbReference type="ARBA" id="ARBA00022475"/>
    </source>
</evidence>
<proteinExistence type="inferred from homology"/>
<evidence type="ECO:0000256" key="11">
    <source>
        <dbReference type="SAM" id="Phobius"/>
    </source>
</evidence>
<evidence type="ECO:0000256" key="7">
    <source>
        <dbReference type="ARBA" id="ARBA00023136"/>
    </source>
</evidence>
<feature type="transmembrane region" description="Helical" evidence="11">
    <location>
        <begin position="149"/>
        <end position="169"/>
    </location>
</feature>
<organism evidence="12 13">
    <name type="scientific">Candidatus Eisenbergiella merdavium</name>
    <dbReference type="NCBI Taxonomy" id="2838551"/>
    <lineage>
        <taxon>Bacteria</taxon>
        <taxon>Bacillati</taxon>
        <taxon>Bacillota</taxon>
        <taxon>Clostridia</taxon>
        <taxon>Lachnospirales</taxon>
        <taxon>Lachnospiraceae</taxon>
        <taxon>Eisenbergiella</taxon>
    </lineage>
</organism>
<keyword evidence="6 11" id="KW-1133">Transmembrane helix</keyword>
<evidence type="ECO:0000256" key="10">
    <source>
        <dbReference type="SAM" id="MobiDB-lite"/>
    </source>
</evidence>
<evidence type="ECO:0000256" key="8">
    <source>
        <dbReference type="ARBA" id="ARBA00023315"/>
    </source>
</evidence>
<comment type="subcellular location">
    <subcellularLocation>
        <location evidence="1">Cell membrane</location>
        <topology evidence="1">Multi-pass membrane protein</topology>
    </subcellularLocation>
</comment>
<feature type="transmembrane region" description="Helical" evidence="11">
    <location>
        <begin position="119"/>
        <end position="137"/>
    </location>
</feature>
<reference evidence="12" key="2">
    <citation type="submission" date="2021-04" db="EMBL/GenBank/DDBJ databases">
        <authorList>
            <person name="Gilroy R."/>
        </authorList>
    </citation>
    <scope>NUCLEOTIDE SEQUENCE</scope>
    <source>
        <strain evidence="12">USAMLcec2-132</strain>
    </source>
</reference>
<evidence type="ECO:0000256" key="2">
    <source>
        <dbReference type="ARBA" id="ARBA00010323"/>
    </source>
</evidence>
<dbReference type="InterPro" id="IPR004299">
    <property type="entry name" value="MBOAT_fam"/>
</dbReference>
<feature type="transmembrane region" description="Helical" evidence="11">
    <location>
        <begin position="451"/>
        <end position="476"/>
    </location>
</feature>
<protein>
    <submittedName>
        <fullName evidence="12">MBOAT family protein</fullName>
    </submittedName>
</protein>